<dbReference type="Pfam" id="PF00069">
    <property type="entry name" value="Pkinase"/>
    <property type="match status" value="2"/>
</dbReference>
<sequence length="719" mass="83681">MSSISPSTGSASITVNGKTDSERLEEWGKRMGKFAEQTKSIARFMSYPIVDLKVEDKKLQDYEYDLNEMSLDERGTITHGNNEYCELIKAKYGKAKKSVLCRKYDLQVVPHIPKNARMQAYFSRLAGKRYFLQLYHVFTYDTVLYLFHEPLPSLTLAHKLWELDLSLSRTKQWIFQLAEAVETINLCGIAHRFLRLENILLFDQNRLKISCFDVACQFWSASEQESIKVSYGIPTVTQDYWDHLAPECFSNTYDATMVDSWSIGVIFCLLLVYSTPFDIREPKQMVKQWKTSYERTKMPDDSCRLLLDDIFLEADQRMTVFDLTTEERLRRKFLAESKISSTADSERPYYRIDKPKPLQSQNNIEYQPVGLPNILPSAKAIFNQIGWKTIQSEQTLHESFEGKYYIILRNLSFVHEYTYLQNERYLQAAINGQMNFMVQIHLLRDMPSRYRNVLVKESTRIMKFFGTEQIRQQPKSRHIQAAEAIFMTGDIQKLYIFFPSLSGYRTLHHLVYEIPDFINSTTLSIIMHQLTNTLDFLLQHGICHRYIRAEHIFLQPTNISIVLTHFEMACFIFKLSQNNSVVSVTRSTALQDEKPQMWDHLPPECFQTRYDGVTVDVWSVGVLLLFCLIRKNPFKTPHTLEVALESWNQLKSNSEVVVRLGNHLSTIDRIFVSAKERIRIDELVLIFNGNNKIQSERNLDNPTNSAIQSGKNSQNQNIG</sequence>
<keyword evidence="1" id="KW-0723">Serine/threonine-protein kinase</keyword>
<evidence type="ECO:0000256" key="1">
    <source>
        <dbReference type="ARBA" id="ARBA00022527"/>
    </source>
</evidence>
<keyword evidence="9" id="KW-1185">Reference proteome</keyword>
<comment type="caution">
    <text evidence="8">The sequence shown here is derived from an EMBL/GenBank/DDBJ whole genome shotgun (WGS) entry which is preliminary data.</text>
</comment>
<gene>
    <name evidence="8" type="ORF">RDWZM_004158</name>
</gene>
<evidence type="ECO:0000256" key="3">
    <source>
        <dbReference type="ARBA" id="ARBA00022741"/>
    </source>
</evidence>
<name>A0A9Q0MI82_BLOTA</name>
<dbReference type="SUPFAM" id="SSF56112">
    <property type="entry name" value="Protein kinase-like (PK-like)"/>
    <property type="match status" value="2"/>
</dbReference>
<dbReference type="GO" id="GO:0005737">
    <property type="term" value="C:cytoplasm"/>
    <property type="evidence" value="ECO:0007669"/>
    <property type="project" value="TreeGrafter"/>
</dbReference>
<organism evidence="8 9">
    <name type="scientific">Blomia tropicalis</name>
    <name type="common">Mite</name>
    <dbReference type="NCBI Taxonomy" id="40697"/>
    <lineage>
        <taxon>Eukaryota</taxon>
        <taxon>Metazoa</taxon>
        <taxon>Ecdysozoa</taxon>
        <taxon>Arthropoda</taxon>
        <taxon>Chelicerata</taxon>
        <taxon>Arachnida</taxon>
        <taxon>Acari</taxon>
        <taxon>Acariformes</taxon>
        <taxon>Sarcoptiformes</taxon>
        <taxon>Astigmata</taxon>
        <taxon>Glycyphagoidea</taxon>
        <taxon>Echimyopodidae</taxon>
        <taxon>Blomia</taxon>
    </lineage>
</organism>
<evidence type="ECO:0000313" key="9">
    <source>
        <dbReference type="Proteomes" id="UP001142055"/>
    </source>
</evidence>
<dbReference type="PANTHER" id="PTHR24346">
    <property type="entry name" value="MAP/MICROTUBULE AFFINITY-REGULATING KINASE"/>
    <property type="match status" value="1"/>
</dbReference>
<dbReference type="GO" id="GO:0004674">
    <property type="term" value="F:protein serine/threonine kinase activity"/>
    <property type="evidence" value="ECO:0007669"/>
    <property type="project" value="UniProtKB-KW"/>
</dbReference>
<dbReference type="OMA" id="FEMACFI"/>
<evidence type="ECO:0000256" key="5">
    <source>
        <dbReference type="ARBA" id="ARBA00022840"/>
    </source>
</evidence>
<dbReference type="Gene3D" id="1.10.510.10">
    <property type="entry name" value="Transferase(Phosphotransferase) domain 1"/>
    <property type="match status" value="2"/>
</dbReference>
<evidence type="ECO:0000256" key="6">
    <source>
        <dbReference type="SAM" id="MobiDB-lite"/>
    </source>
</evidence>
<dbReference type="InterPro" id="IPR011009">
    <property type="entry name" value="Kinase-like_dom_sf"/>
</dbReference>
<evidence type="ECO:0000259" key="7">
    <source>
        <dbReference type="PROSITE" id="PS50011"/>
    </source>
</evidence>
<feature type="region of interest" description="Disordered" evidence="6">
    <location>
        <begin position="697"/>
        <end position="719"/>
    </location>
</feature>
<evidence type="ECO:0000256" key="4">
    <source>
        <dbReference type="ARBA" id="ARBA00022777"/>
    </source>
</evidence>
<dbReference type="InterPro" id="IPR000719">
    <property type="entry name" value="Prot_kinase_dom"/>
</dbReference>
<feature type="domain" description="Protein kinase" evidence="7">
    <location>
        <begin position="390"/>
        <end position="704"/>
    </location>
</feature>
<accession>A0A9Q0MI82</accession>
<keyword evidence="2" id="KW-0808">Transferase</keyword>
<feature type="compositionally biased region" description="Polar residues" evidence="6">
    <location>
        <begin position="700"/>
        <end position="719"/>
    </location>
</feature>
<feature type="domain" description="Protein kinase" evidence="7">
    <location>
        <begin position="73"/>
        <end position="334"/>
    </location>
</feature>
<evidence type="ECO:0000313" key="8">
    <source>
        <dbReference type="EMBL" id="KAJ6225613.1"/>
    </source>
</evidence>
<dbReference type="PANTHER" id="PTHR24346:SF82">
    <property type="entry name" value="KP78A-RELATED"/>
    <property type="match status" value="1"/>
</dbReference>
<evidence type="ECO:0000256" key="2">
    <source>
        <dbReference type="ARBA" id="ARBA00022679"/>
    </source>
</evidence>
<dbReference type="GO" id="GO:0005524">
    <property type="term" value="F:ATP binding"/>
    <property type="evidence" value="ECO:0007669"/>
    <property type="project" value="UniProtKB-KW"/>
</dbReference>
<keyword evidence="3" id="KW-0547">Nucleotide-binding</keyword>
<dbReference type="GO" id="GO:0035556">
    <property type="term" value="P:intracellular signal transduction"/>
    <property type="evidence" value="ECO:0007669"/>
    <property type="project" value="TreeGrafter"/>
</dbReference>
<dbReference type="EMBL" id="JAPWDV010000001">
    <property type="protein sequence ID" value="KAJ6225613.1"/>
    <property type="molecule type" value="Genomic_DNA"/>
</dbReference>
<keyword evidence="4" id="KW-0418">Kinase</keyword>
<keyword evidence="5" id="KW-0067">ATP-binding</keyword>
<dbReference type="AlphaFoldDB" id="A0A9Q0MI82"/>
<proteinExistence type="predicted"/>
<dbReference type="SMART" id="SM00220">
    <property type="entry name" value="S_TKc"/>
    <property type="match status" value="1"/>
</dbReference>
<dbReference type="PROSITE" id="PS50011">
    <property type="entry name" value="PROTEIN_KINASE_DOM"/>
    <property type="match status" value="2"/>
</dbReference>
<dbReference type="Proteomes" id="UP001142055">
    <property type="component" value="Chromosome 1"/>
</dbReference>
<protein>
    <recommendedName>
        <fullName evidence="7">Protein kinase domain-containing protein</fullName>
    </recommendedName>
</protein>
<reference evidence="8" key="1">
    <citation type="submission" date="2022-12" db="EMBL/GenBank/DDBJ databases">
        <title>Genome assemblies of Blomia tropicalis.</title>
        <authorList>
            <person name="Cui Y."/>
        </authorList>
    </citation>
    <scope>NUCLEOTIDE SEQUENCE</scope>
    <source>
        <tissue evidence="8">Adult mites</tissue>
    </source>
</reference>